<keyword evidence="4" id="KW-0175">Coiled coil</keyword>
<evidence type="ECO:0000259" key="5">
    <source>
        <dbReference type="PROSITE" id="PS50949"/>
    </source>
</evidence>
<evidence type="ECO:0000256" key="3">
    <source>
        <dbReference type="ARBA" id="ARBA00023163"/>
    </source>
</evidence>
<organism evidence="6 7">
    <name type="scientific">Nocardia bovistercoris</name>
    <dbReference type="NCBI Taxonomy" id="2785916"/>
    <lineage>
        <taxon>Bacteria</taxon>
        <taxon>Bacillati</taxon>
        <taxon>Actinomycetota</taxon>
        <taxon>Actinomycetes</taxon>
        <taxon>Mycobacteriales</taxon>
        <taxon>Nocardiaceae</taxon>
        <taxon>Nocardia</taxon>
    </lineage>
</organism>
<evidence type="ECO:0000313" key="6">
    <source>
        <dbReference type="EMBL" id="MBH0776668.1"/>
    </source>
</evidence>
<dbReference type="PANTHER" id="PTHR44846:SF17">
    <property type="entry name" value="GNTR-FAMILY TRANSCRIPTIONAL REGULATOR"/>
    <property type="match status" value="1"/>
</dbReference>
<name>A0A931IA31_9NOCA</name>
<dbReference type="InterPro" id="IPR000524">
    <property type="entry name" value="Tscrpt_reg_HTH_GntR"/>
</dbReference>
<dbReference type="Pfam" id="PF00392">
    <property type="entry name" value="GntR"/>
    <property type="match status" value="1"/>
</dbReference>
<keyword evidence="3" id="KW-0804">Transcription</keyword>
<dbReference type="GO" id="GO:0003677">
    <property type="term" value="F:DNA binding"/>
    <property type="evidence" value="ECO:0007669"/>
    <property type="project" value="UniProtKB-KW"/>
</dbReference>
<dbReference type="InterPro" id="IPR050679">
    <property type="entry name" value="Bact_HTH_transcr_reg"/>
</dbReference>
<dbReference type="SUPFAM" id="SSF46785">
    <property type="entry name" value="Winged helix' DNA-binding domain"/>
    <property type="match status" value="1"/>
</dbReference>
<dbReference type="SMART" id="SM00345">
    <property type="entry name" value="HTH_GNTR"/>
    <property type="match status" value="1"/>
</dbReference>
<keyword evidence="2" id="KW-0238">DNA-binding</keyword>
<reference evidence="6" key="1">
    <citation type="submission" date="2020-11" db="EMBL/GenBank/DDBJ databases">
        <title>Nocardia NEAU-351.nov., a novel actinomycete isolated from the cow dung.</title>
        <authorList>
            <person name="Zhang X."/>
        </authorList>
    </citation>
    <scope>NUCLEOTIDE SEQUENCE</scope>
    <source>
        <strain evidence="6">NEAU-351</strain>
    </source>
</reference>
<dbReference type="GO" id="GO:0045892">
    <property type="term" value="P:negative regulation of DNA-templated transcription"/>
    <property type="evidence" value="ECO:0007669"/>
    <property type="project" value="TreeGrafter"/>
</dbReference>
<dbReference type="EMBL" id="JADMLG010000003">
    <property type="protein sequence ID" value="MBH0776668.1"/>
    <property type="molecule type" value="Genomic_DNA"/>
</dbReference>
<feature type="domain" description="HTH gntR-type" evidence="5">
    <location>
        <begin position="1"/>
        <end position="62"/>
    </location>
</feature>
<keyword evidence="1" id="KW-0805">Transcription regulation</keyword>
<evidence type="ECO:0000313" key="7">
    <source>
        <dbReference type="Proteomes" id="UP000655751"/>
    </source>
</evidence>
<proteinExistence type="predicted"/>
<dbReference type="PANTHER" id="PTHR44846">
    <property type="entry name" value="MANNOSYL-D-GLYCERATE TRANSPORT/METABOLISM SYSTEM REPRESSOR MNGR-RELATED"/>
    <property type="match status" value="1"/>
</dbReference>
<accession>A0A931IA31</accession>
<dbReference type="InterPro" id="IPR036388">
    <property type="entry name" value="WH-like_DNA-bd_sf"/>
</dbReference>
<dbReference type="Gene3D" id="1.10.10.10">
    <property type="entry name" value="Winged helix-like DNA-binding domain superfamily/Winged helix DNA-binding domain"/>
    <property type="match status" value="1"/>
</dbReference>
<evidence type="ECO:0000256" key="4">
    <source>
        <dbReference type="SAM" id="Coils"/>
    </source>
</evidence>
<evidence type="ECO:0000256" key="1">
    <source>
        <dbReference type="ARBA" id="ARBA00023015"/>
    </source>
</evidence>
<gene>
    <name evidence="6" type="ORF">IT779_10265</name>
</gene>
<keyword evidence="7" id="KW-1185">Reference proteome</keyword>
<dbReference type="InterPro" id="IPR036390">
    <property type="entry name" value="WH_DNA-bd_sf"/>
</dbReference>
<dbReference type="CDD" id="cd07377">
    <property type="entry name" value="WHTH_GntR"/>
    <property type="match status" value="1"/>
</dbReference>
<feature type="coiled-coil region" evidence="4">
    <location>
        <begin position="72"/>
        <end position="99"/>
    </location>
</feature>
<dbReference type="AlphaFoldDB" id="A0A931IA31"/>
<protein>
    <submittedName>
        <fullName evidence="6">Winged helix-turn-helix transcriptional regulator</fullName>
    </submittedName>
</protein>
<dbReference type="GO" id="GO:0003700">
    <property type="term" value="F:DNA-binding transcription factor activity"/>
    <property type="evidence" value="ECO:0007669"/>
    <property type="project" value="InterPro"/>
</dbReference>
<evidence type="ECO:0000256" key="2">
    <source>
        <dbReference type="ARBA" id="ARBA00023125"/>
    </source>
</evidence>
<dbReference type="PRINTS" id="PR00035">
    <property type="entry name" value="HTHGNTR"/>
</dbReference>
<dbReference type="PROSITE" id="PS50949">
    <property type="entry name" value="HTH_GNTR"/>
    <property type="match status" value="1"/>
</dbReference>
<sequence>MYLRIADALRQRYTPGGQLPSTPKLAEEWGVARETIRAAIDVLRTDELVTSSPGRGVFYAADRAPADPANDIGQVVARLDEVLNRLDSIENRLSLLESEPRKASD</sequence>
<comment type="caution">
    <text evidence="6">The sequence shown here is derived from an EMBL/GenBank/DDBJ whole genome shotgun (WGS) entry which is preliminary data.</text>
</comment>
<dbReference type="Proteomes" id="UP000655751">
    <property type="component" value="Unassembled WGS sequence"/>
</dbReference>